<evidence type="ECO:0000256" key="4">
    <source>
        <dbReference type="ARBA" id="ARBA00022729"/>
    </source>
</evidence>
<dbReference type="GO" id="GO:0004185">
    <property type="term" value="F:serine-type carboxypeptidase activity"/>
    <property type="evidence" value="ECO:0007669"/>
    <property type="project" value="UniProtKB-UniRule"/>
</dbReference>
<evidence type="ECO:0000313" key="9">
    <source>
        <dbReference type="EMBL" id="CAJ1370206.1"/>
    </source>
</evidence>
<sequence length="657" mass="72216">MGYEQQLQRELREQLERELQDFHLEHLEAEAAPDGEALDDPGEAAGDATQTRDPFRGRPDASVPSAGLVEARLEPQLRFASDAFVSPLVRQRQQLANLEALLNGEDLAGEDLPDLSHLSSAQLERLEAELSRGLTQPSRDPGQIEAEASPPPPEAASLNKVCFVFFFGREPRISLLSFQSLFLAMMRFAAISAALLRVVGAQLLPEAPVDFEELQRLMHEEGLADGDAPVPSNLSSPSLCDSSVKQHAGYLDVAAGTKYFFWMFESRSKPSSDPLVLWLTGGPGCSSQLALLAENGPCNMAKNGTGTQKNVHSWTSNANVIWVDQPAATGFSTGLPLVHSEDGVAGNMYNFMQEFYKALPQYKGLEFFIFGESYAGHYVPAVSHYIWQQNQKASGFKIPLKGVGIGNGLTDPQVQYSWYPDMAYDGGKSEGGTLEKGVIGRVGTLAMKAASVPCVKQIASCNAGDDNACTTAYALCNYGELIPYQLTGHNPYDMRIKCEKPPLCYDFGSVETYLNDPNTQKQLGVNKKWGSCNRIVNLAFQHDWMKNYQNKIPDLLSAGLRVLIYAGDVDYICNWLGNKKWALAMDWPHKDAFNAAEDKAYTVEGKAAGRLRSAEGFHFMQVYQAGHMVPMDQPAVAQQMLNDFLQGKFDQKEAIVV</sequence>
<keyword evidence="5 7" id="KW-0378">Hydrolase</keyword>
<dbReference type="EC" id="3.4.16.-" evidence="7"/>
<dbReference type="Pfam" id="PF00450">
    <property type="entry name" value="Peptidase_S10"/>
    <property type="match status" value="1"/>
</dbReference>
<dbReference type="InterPro" id="IPR001563">
    <property type="entry name" value="Peptidase_S10"/>
</dbReference>
<keyword evidence="6" id="KW-0325">Glycoprotein</keyword>
<feature type="compositionally biased region" description="Basic and acidic residues" evidence="8">
    <location>
        <begin position="20"/>
        <end position="29"/>
    </location>
</feature>
<dbReference type="PANTHER" id="PTHR11802:SF113">
    <property type="entry name" value="SERINE CARBOXYPEPTIDASE CTSA-4.1"/>
    <property type="match status" value="1"/>
</dbReference>
<gene>
    <name evidence="9" type="ORF">EVOR1521_LOCUS834</name>
</gene>
<evidence type="ECO:0000256" key="1">
    <source>
        <dbReference type="ARBA" id="ARBA00009431"/>
    </source>
</evidence>
<dbReference type="EMBL" id="CAUJNA010000003">
    <property type="protein sequence ID" value="CAJ1370206.1"/>
    <property type="molecule type" value="Genomic_DNA"/>
</dbReference>
<evidence type="ECO:0000256" key="2">
    <source>
        <dbReference type="ARBA" id="ARBA00022645"/>
    </source>
</evidence>
<dbReference type="AlphaFoldDB" id="A0AA36HJZ6"/>
<feature type="region of interest" description="Disordered" evidence="8">
    <location>
        <begin position="131"/>
        <end position="153"/>
    </location>
</feature>
<evidence type="ECO:0000256" key="3">
    <source>
        <dbReference type="ARBA" id="ARBA00022670"/>
    </source>
</evidence>
<dbReference type="SUPFAM" id="SSF53474">
    <property type="entry name" value="alpha/beta-Hydrolases"/>
    <property type="match status" value="1"/>
</dbReference>
<comment type="caution">
    <text evidence="9">The sequence shown here is derived from an EMBL/GenBank/DDBJ whole genome shotgun (WGS) entry which is preliminary data.</text>
</comment>
<dbReference type="PANTHER" id="PTHR11802">
    <property type="entry name" value="SERINE PROTEASE FAMILY S10 SERINE CARBOXYPEPTIDASE"/>
    <property type="match status" value="1"/>
</dbReference>
<dbReference type="Gene3D" id="1.10.287.410">
    <property type="match status" value="1"/>
</dbReference>
<evidence type="ECO:0000313" key="10">
    <source>
        <dbReference type="Proteomes" id="UP001178507"/>
    </source>
</evidence>
<proteinExistence type="inferred from homology"/>
<dbReference type="Gene3D" id="3.40.50.1820">
    <property type="entry name" value="alpha/beta hydrolase"/>
    <property type="match status" value="1"/>
</dbReference>
<accession>A0AA36HJZ6</accession>
<dbReference type="PROSITE" id="PS00131">
    <property type="entry name" value="CARBOXYPEPT_SER_SER"/>
    <property type="match status" value="1"/>
</dbReference>
<dbReference type="InterPro" id="IPR018202">
    <property type="entry name" value="Ser_caboxypep_ser_AS"/>
</dbReference>
<keyword evidence="2 7" id="KW-0121">Carboxypeptidase</keyword>
<name>A0AA36HJZ6_9DINO</name>
<keyword evidence="3 7" id="KW-0645">Protease</keyword>
<feature type="region of interest" description="Disordered" evidence="8">
    <location>
        <begin position="20"/>
        <end position="63"/>
    </location>
</feature>
<keyword evidence="4" id="KW-0732">Signal</keyword>
<dbReference type="InterPro" id="IPR029058">
    <property type="entry name" value="AB_hydrolase_fold"/>
</dbReference>
<organism evidence="9 10">
    <name type="scientific">Effrenium voratum</name>
    <dbReference type="NCBI Taxonomy" id="2562239"/>
    <lineage>
        <taxon>Eukaryota</taxon>
        <taxon>Sar</taxon>
        <taxon>Alveolata</taxon>
        <taxon>Dinophyceae</taxon>
        <taxon>Suessiales</taxon>
        <taxon>Symbiodiniaceae</taxon>
        <taxon>Effrenium</taxon>
    </lineage>
</organism>
<protein>
    <recommendedName>
        <fullName evidence="7">Carboxypeptidase</fullName>
        <ecNumber evidence="7">3.4.16.-</ecNumber>
    </recommendedName>
</protein>
<evidence type="ECO:0000256" key="5">
    <source>
        <dbReference type="ARBA" id="ARBA00022801"/>
    </source>
</evidence>
<dbReference type="PRINTS" id="PR00724">
    <property type="entry name" value="CRBOXYPTASEC"/>
</dbReference>
<comment type="similarity">
    <text evidence="1 7">Belongs to the peptidase S10 family.</text>
</comment>
<keyword evidence="10" id="KW-1185">Reference proteome</keyword>
<evidence type="ECO:0000256" key="8">
    <source>
        <dbReference type="SAM" id="MobiDB-lite"/>
    </source>
</evidence>
<reference evidence="9" key="1">
    <citation type="submission" date="2023-08" db="EMBL/GenBank/DDBJ databases">
        <authorList>
            <person name="Chen Y."/>
            <person name="Shah S."/>
            <person name="Dougan E. K."/>
            <person name="Thang M."/>
            <person name="Chan C."/>
        </authorList>
    </citation>
    <scope>NUCLEOTIDE SEQUENCE</scope>
</reference>
<evidence type="ECO:0000256" key="6">
    <source>
        <dbReference type="ARBA" id="ARBA00023180"/>
    </source>
</evidence>
<feature type="compositionally biased region" description="Acidic residues" evidence="8">
    <location>
        <begin position="31"/>
        <end position="42"/>
    </location>
</feature>
<evidence type="ECO:0000256" key="7">
    <source>
        <dbReference type="RuleBase" id="RU361156"/>
    </source>
</evidence>
<dbReference type="GO" id="GO:0006508">
    <property type="term" value="P:proteolysis"/>
    <property type="evidence" value="ECO:0007669"/>
    <property type="project" value="UniProtKB-KW"/>
</dbReference>
<dbReference type="Proteomes" id="UP001178507">
    <property type="component" value="Unassembled WGS sequence"/>
</dbReference>